<feature type="signal peptide" evidence="4">
    <location>
        <begin position="1"/>
        <end position="17"/>
    </location>
</feature>
<comment type="caution">
    <text evidence="6">The sequence shown here is derived from an EMBL/GenBank/DDBJ whole genome shotgun (WGS) entry which is preliminary data.</text>
</comment>
<accession>A0A315VFZ7</accession>
<evidence type="ECO:0000256" key="2">
    <source>
        <dbReference type="PROSITE-ProRule" id="PRU01379"/>
    </source>
</evidence>
<dbReference type="AlphaFoldDB" id="A0A315VFZ7"/>
<dbReference type="GO" id="GO:0016485">
    <property type="term" value="P:protein processing"/>
    <property type="evidence" value="ECO:0007669"/>
    <property type="project" value="TreeGrafter"/>
</dbReference>
<evidence type="ECO:0000256" key="3">
    <source>
        <dbReference type="SAM" id="MobiDB-lite"/>
    </source>
</evidence>
<dbReference type="Pfam" id="PF00246">
    <property type="entry name" value="Peptidase_M14"/>
    <property type="match status" value="1"/>
</dbReference>
<dbReference type="EMBL" id="NHOQ01001892">
    <property type="protein sequence ID" value="PWA21830.1"/>
    <property type="molecule type" value="Genomic_DNA"/>
</dbReference>
<dbReference type="PRINTS" id="PR00765">
    <property type="entry name" value="CRBOXYPTASEA"/>
</dbReference>
<evidence type="ECO:0000313" key="6">
    <source>
        <dbReference type="EMBL" id="PWA21830.1"/>
    </source>
</evidence>
<dbReference type="PANTHER" id="PTHR11532:SF84">
    <property type="entry name" value="CARBOXYPEPTIDASE M"/>
    <property type="match status" value="1"/>
</dbReference>
<dbReference type="GO" id="GO:0006518">
    <property type="term" value="P:peptide metabolic process"/>
    <property type="evidence" value="ECO:0007669"/>
    <property type="project" value="TreeGrafter"/>
</dbReference>
<dbReference type="InterPro" id="IPR050753">
    <property type="entry name" value="Peptidase_M14_domain"/>
</dbReference>
<dbReference type="Gene3D" id="3.40.630.10">
    <property type="entry name" value="Zn peptidases"/>
    <property type="match status" value="1"/>
</dbReference>
<organism evidence="6 7">
    <name type="scientific">Gambusia affinis</name>
    <name type="common">Western mosquitofish</name>
    <name type="synonym">Heterandria affinis</name>
    <dbReference type="NCBI Taxonomy" id="33528"/>
    <lineage>
        <taxon>Eukaryota</taxon>
        <taxon>Metazoa</taxon>
        <taxon>Chordata</taxon>
        <taxon>Craniata</taxon>
        <taxon>Vertebrata</taxon>
        <taxon>Euteleostomi</taxon>
        <taxon>Actinopterygii</taxon>
        <taxon>Neopterygii</taxon>
        <taxon>Teleostei</taxon>
        <taxon>Neoteleostei</taxon>
        <taxon>Acanthomorphata</taxon>
        <taxon>Ovalentaria</taxon>
        <taxon>Atherinomorphae</taxon>
        <taxon>Cyprinodontiformes</taxon>
        <taxon>Poeciliidae</taxon>
        <taxon>Poeciliinae</taxon>
        <taxon>Gambusia</taxon>
    </lineage>
</organism>
<evidence type="ECO:0000313" key="7">
    <source>
        <dbReference type="Proteomes" id="UP000250572"/>
    </source>
</evidence>
<dbReference type="SUPFAM" id="SSF53187">
    <property type="entry name" value="Zn-dependent exopeptidases"/>
    <property type="match status" value="1"/>
</dbReference>
<reference evidence="6 7" key="1">
    <citation type="journal article" date="2018" name="G3 (Bethesda)">
        <title>A High-Quality Reference Genome for the Invasive Mosquitofish Gambusia affinis Using a Chicago Library.</title>
        <authorList>
            <person name="Hoffberg S.L."/>
            <person name="Troendle N.J."/>
            <person name="Glenn T.C."/>
            <person name="Mahmud O."/>
            <person name="Louha S."/>
            <person name="Chalopin D."/>
            <person name="Bennetzen J.L."/>
            <person name="Mauricio R."/>
        </authorList>
    </citation>
    <scope>NUCLEOTIDE SEQUENCE [LARGE SCALE GENOMIC DNA]</scope>
    <source>
        <strain evidence="6">NE01/NJP1002.9</strain>
        <tissue evidence="6">Muscle</tissue>
    </source>
</reference>
<dbReference type="Proteomes" id="UP000250572">
    <property type="component" value="Unassembled WGS sequence"/>
</dbReference>
<dbReference type="PROSITE" id="PS52035">
    <property type="entry name" value="PEPTIDASE_M14"/>
    <property type="match status" value="1"/>
</dbReference>
<comment type="similarity">
    <text evidence="1 2">Belongs to the peptidase M14 family.</text>
</comment>
<proteinExistence type="inferred from homology"/>
<gene>
    <name evidence="6" type="ORF">CCH79_00017783</name>
</gene>
<feature type="chain" id="PRO_5016388587" description="Peptidase M14 domain-containing protein" evidence="4">
    <location>
        <begin position="18"/>
        <end position="136"/>
    </location>
</feature>
<feature type="compositionally biased region" description="Basic and acidic residues" evidence="3">
    <location>
        <begin position="106"/>
        <end position="118"/>
    </location>
</feature>
<evidence type="ECO:0000259" key="5">
    <source>
        <dbReference type="PROSITE" id="PS52035"/>
    </source>
</evidence>
<dbReference type="GO" id="GO:0004181">
    <property type="term" value="F:metallocarboxypeptidase activity"/>
    <property type="evidence" value="ECO:0007669"/>
    <property type="project" value="InterPro"/>
</dbReference>
<keyword evidence="7" id="KW-1185">Reference proteome</keyword>
<evidence type="ECO:0000256" key="4">
    <source>
        <dbReference type="SAM" id="SignalP"/>
    </source>
</evidence>
<name>A0A315VFZ7_GAMAF</name>
<feature type="domain" description="Peptidase M14" evidence="5">
    <location>
        <begin position="21"/>
        <end position="136"/>
    </location>
</feature>
<sequence>MSSSLFFLLPLLVPTLMLEFRYHDNSEIEQYLVQVNADNPSITHLYSIGKSVKGQQLWVLALGLRPHRHTVGVPEFKYVANMHGNEVGEQTRPSEPTLLAGSGSEPTHKSLSESDSVRDPLCVGTTGGGAARFVTR</sequence>
<dbReference type="PANTHER" id="PTHR11532">
    <property type="entry name" value="PROTEASE M14 CARBOXYPEPTIDASE"/>
    <property type="match status" value="1"/>
</dbReference>
<feature type="region of interest" description="Disordered" evidence="3">
    <location>
        <begin position="84"/>
        <end position="123"/>
    </location>
</feature>
<dbReference type="InterPro" id="IPR000834">
    <property type="entry name" value="Peptidase_M14"/>
</dbReference>
<dbReference type="GO" id="GO:0005615">
    <property type="term" value="C:extracellular space"/>
    <property type="evidence" value="ECO:0007669"/>
    <property type="project" value="TreeGrafter"/>
</dbReference>
<keyword evidence="4" id="KW-0732">Signal</keyword>
<protein>
    <recommendedName>
        <fullName evidence="5">Peptidase M14 domain-containing protein</fullName>
    </recommendedName>
</protein>
<comment type="caution">
    <text evidence="2">Lacks conserved residue(s) required for the propagation of feature annotation.</text>
</comment>
<evidence type="ECO:0000256" key="1">
    <source>
        <dbReference type="ARBA" id="ARBA00005988"/>
    </source>
</evidence>
<feature type="non-terminal residue" evidence="6">
    <location>
        <position position="136"/>
    </location>
</feature>
<dbReference type="GO" id="GO:0008270">
    <property type="term" value="F:zinc ion binding"/>
    <property type="evidence" value="ECO:0007669"/>
    <property type="project" value="InterPro"/>
</dbReference>